<evidence type="ECO:0008006" key="4">
    <source>
        <dbReference type="Google" id="ProtNLM"/>
    </source>
</evidence>
<dbReference type="Proteomes" id="UP000271708">
    <property type="component" value="Chromosome"/>
</dbReference>
<accession>A0A5P8FJN5</accession>
<evidence type="ECO:0000313" key="2">
    <source>
        <dbReference type="EMBL" id="QFQ29716.2"/>
    </source>
</evidence>
<feature type="compositionally biased region" description="Polar residues" evidence="1">
    <location>
        <begin position="1"/>
        <end position="15"/>
    </location>
</feature>
<dbReference type="GeneID" id="59160366"/>
<proteinExistence type="predicted"/>
<protein>
    <recommendedName>
        <fullName evidence="4">DUF4355 domain-containing protein</fullName>
    </recommendedName>
</protein>
<reference evidence="2 3" key="1">
    <citation type="submission" date="2019-09" db="EMBL/GenBank/DDBJ databases">
        <title>Complete Genome Sequence of Janibacter melonis M714 with both human health impact and industrial applications.</title>
        <authorList>
            <person name="Jin M."/>
            <person name="Zhao Q.R."/>
        </authorList>
    </citation>
    <scope>NUCLEOTIDE SEQUENCE [LARGE SCALE GENOMIC DNA]</scope>
    <source>
        <strain evidence="2 3">M714</strain>
    </source>
</reference>
<gene>
    <name evidence="2" type="ORF">EEW87_004280</name>
</gene>
<dbReference type="AlphaFoldDB" id="A0A5P8FJN5"/>
<feature type="region of interest" description="Disordered" evidence="1">
    <location>
        <begin position="1"/>
        <end position="35"/>
    </location>
</feature>
<evidence type="ECO:0000256" key="1">
    <source>
        <dbReference type="SAM" id="MobiDB-lite"/>
    </source>
</evidence>
<sequence>MSGNPGTDANESTEAQVEAPEAADETSVVEEQPKTFTQAELDRVVSDRLSRERSKFADYDDLRTKAARVDELETELTTSRHEATRARVQARHGLTDEDAELFLTGSDEASLTAQAEALVARTSQPRRTNPVPGEGTNPASPPDPTRDFLRTVLNKG</sequence>
<dbReference type="KEGG" id="jme:EEW87_004280"/>
<organism evidence="2 3">
    <name type="scientific">Janibacter melonis</name>
    <dbReference type="NCBI Taxonomy" id="262209"/>
    <lineage>
        <taxon>Bacteria</taxon>
        <taxon>Bacillati</taxon>
        <taxon>Actinomycetota</taxon>
        <taxon>Actinomycetes</taxon>
        <taxon>Micrococcales</taxon>
        <taxon>Intrasporangiaceae</taxon>
        <taxon>Janibacter</taxon>
    </lineage>
</organism>
<evidence type="ECO:0000313" key="3">
    <source>
        <dbReference type="Proteomes" id="UP000271708"/>
    </source>
</evidence>
<name>A0A5P8FJN5_9MICO</name>
<dbReference type="EMBL" id="CP044548">
    <property type="protein sequence ID" value="QFQ29716.2"/>
    <property type="molecule type" value="Genomic_DNA"/>
</dbReference>
<feature type="region of interest" description="Disordered" evidence="1">
    <location>
        <begin position="119"/>
        <end position="147"/>
    </location>
</feature>
<dbReference type="RefSeq" id="WP_123091059.1">
    <property type="nucleotide sequence ID" value="NZ_CP044548.2"/>
</dbReference>